<feature type="region of interest" description="Disordered" evidence="1">
    <location>
        <begin position="145"/>
        <end position="243"/>
    </location>
</feature>
<evidence type="ECO:0000313" key="3">
    <source>
        <dbReference type="Proteomes" id="UP000186601"/>
    </source>
</evidence>
<dbReference type="Proteomes" id="UP000186601">
    <property type="component" value="Unassembled WGS sequence"/>
</dbReference>
<accession>A0A2R6NJH8</accession>
<dbReference type="EMBL" id="MLYV02001160">
    <property type="protein sequence ID" value="PSR72506.1"/>
    <property type="molecule type" value="Genomic_DNA"/>
</dbReference>
<dbReference type="OrthoDB" id="3267098at2759"/>
<dbReference type="AlphaFoldDB" id="A0A2R6NJH8"/>
<gene>
    <name evidence="2" type="ORF">PHLCEN_2v11606</name>
</gene>
<sequence>MVFSPEEDIESDNPALAHPYWYGRVVGIFHAKVQYSGPGSTTPEAQDMEFLWVRWFGRDLSAPGGFDKRRLHRVGFIDGDKPGAFGFVDPQMVIRSVHLIPAFVDRDMFMRFLGGGIGHKAARHIVKIADTLQAFFGNGSGVAAMTEDAEEEIDSEDHGTDVLPVDTDLDEQDSEDIEAEGEDEDKDDEGEEEEDEEEDEEEEEEDEDEESDSEVEEEEEETDGEEGDEHREEEIERRLGVGT</sequence>
<keyword evidence="3" id="KW-1185">Reference proteome</keyword>
<comment type="caution">
    <text evidence="2">The sequence shown here is derived from an EMBL/GenBank/DDBJ whole genome shotgun (WGS) entry which is preliminary data.</text>
</comment>
<organism evidence="2 3">
    <name type="scientific">Hermanssonia centrifuga</name>
    <dbReference type="NCBI Taxonomy" id="98765"/>
    <lineage>
        <taxon>Eukaryota</taxon>
        <taxon>Fungi</taxon>
        <taxon>Dikarya</taxon>
        <taxon>Basidiomycota</taxon>
        <taxon>Agaricomycotina</taxon>
        <taxon>Agaricomycetes</taxon>
        <taxon>Polyporales</taxon>
        <taxon>Meruliaceae</taxon>
        <taxon>Hermanssonia</taxon>
    </lineage>
</organism>
<feature type="compositionally biased region" description="Basic and acidic residues" evidence="1">
    <location>
        <begin position="228"/>
        <end position="243"/>
    </location>
</feature>
<evidence type="ECO:0000256" key="1">
    <source>
        <dbReference type="SAM" id="MobiDB-lite"/>
    </source>
</evidence>
<proteinExistence type="predicted"/>
<dbReference type="STRING" id="98765.A0A2R6NJH8"/>
<feature type="compositionally biased region" description="Acidic residues" evidence="1">
    <location>
        <begin position="167"/>
        <end position="227"/>
    </location>
</feature>
<name>A0A2R6NJH8_9APHY</name>
<reference evidence="2 3" key="1">
    <citation type="submission" date="2018-02" db="EMBL/GenBank/DDBJ databases">
        <title>Genome sequence of the basidiomycete white-rot fungus Phlebia centrifuga.</title>
        <authorList>
            <person name="Granchi Z."/>
            <person name="Peng M."/>
            <person name="de Vries R.P."/>
            <person name="Hilden K."/>
            <person name="Makela M.R."/>
            <person name="Grigoriev I."/>
            <person name="Riley R."/>
        </authorList>
    </citation>
    <scope>NUCLEOTIDE SEQUENCE [LARGE SCALE GENOMIC DNA]</scope>
    <source>
        <strain evidence="2 3">FBCC195</strain>
    </source>
</reference>
<evidence type="ECO:0000313" key="2">
    <source>
        <dbReference type="EMBL" id="PSR72506.1"/>
    </source>
</evidence>
<protein>
    <submittedName>
        <fullName evidence="2">Uncharacterized protein</fullName>
    </submittedName>
</protein>